<feature type="binding site" description="covalent" evidence="8">
    <location>
        <position position="163"/>
    </location>
    <ligand>
        <name>heme c</name>
        <dbReference type="ChEBI" id="CHEBI:61717"/>
        <label>2</label>
    </ligand>
</feature>
<keyword evidence="5" id="KW-0574">Periplasm</keyword>
<dbReference type="GO" id="GO:0009055">
    <property type="term" value="F:electron transfer activity"/>
    <property type="evidence" value="ECO:0007669"/>
    <property type="project" value="InterPro"/>
</dbReference>
<reference evidence="12 13" key="1">
    <citation type="journal article" date="2019" name="Appl. Environ. Microbiol.">
        <title>Environmental Evidence and Genomic Insight of Iron-oxidizing Bacteria Preference Towards More Corrosion Resistant Stainless Steel at Higher Salinities.</title>
        <authorList>
            <person name="Garrison C.E."/>
            <person name="Price K.A."/>
            <person name="Field E.K."/>
        </authorList>
    </citation>
    <scope>NUCLEOTIDE SEQUENCE [LARGE SCALE GENOMIC DNA]</scope>
    <source>
        <strain evidence="12 13">P3</strain>
    </source>
</reference>
<evidence type="ECO:0000256" key="8">
    <source>
        <dbReference type="PIRSR" id="PIRSR000005-1"/>
    </source>
</evidence>
<dbReference type="AlphaFoldDB" id="A0A5R9GI67"/>
<dbReference type="OrthoDB" id="9773456at2"/>
<dbReference type="PROSITE" id="PS51007">
    <property type="entry name" value="CYTC"/>
    <property type="match status" value="2"/>
</dbReference>
<keyword evidence="13" id="KW-1185">Reference proteome</keyword>
<feature type="binding site" description="covalent" evidence="8">
    <location>
        <position position="50"/>
    </location>
    <ligand>
        <name>heme c</name>
        <dbReference type="ChEBI" id="CHEBI:61717"/>
        <label>1</label>
    </ligand>
</feature>
<dbReference type="GO" id="GO:0005506">
    <property type="term" value="F:iron ion binding"/>
    <property type="evidence" value="ECO:0007669"/>
    <property type="project" value="InterPro"/>
</dbReference>
<comment type="PTM">
    <text evidence="8">Binds 2 heme c groups covalently per subunit.</text>
</comment>
<keyword evidence="7 9" id="KW-0408">Iron</keyword>
<evidence type="ECO:0000256" key="2">
    <source>
        <dbReference type="ARBA" id="ARBA00022448"/>
    </source>
</evidence>
<feature type="binding site" description="covalent" evidence="8">
    <location>
        <position position="160"/>
    </location>
    <ligand>
        <name>heme c</name>
        <dbReference type="ChEBI" id="CHEBI:61717"/>
        <label>2</label>
    </ligand>
</feature>
<feature type="binding site" description="axial binding residue" evidence="9">
    <location>
        <position position="97"/>
    </location>
    <ligand>
        <name>heme c</name>
        <dbReference type="ChEBI" id="CHEBI:61717"/>
        <label>1</label>
    </ligand>
    <ligandPart>
        <name>Fe</name>
        <dbReference type="ChEBI" id="CHEBI:18248"/>
    </ligandPart>
</feature>
<evidence type="ECO:0000256" key="4">
    <source>
        <dbReference type="ARBA" id="ARBA00022723"/>
    </source>
</evidence>
<sequence>MKRMISTMGAFALLAWFAAPTAASAEETIGNVDNGRLIFQNGKGDNVPACQGCHGIDGNGNDEVGSPRLSYQVDTYILKQLTDFSEGKRTDFTMYQMNDIAKALTEQERKDVAAYVHTLKSPYIGSNLDQLRRDGATVGNPHDGKMIAEYGAPDHGIPACKSCHGYHGRSAGRMYPAIGGQNYVYLKSQLEAFRNGANTSEADIAAGNREDNARVNDYMAQMRNVAKNMSDEDIANVAAFLTLAKPNSPGNPRTPSHQ</sequence>
<dbReference type="InterPro" id="IPR036909">
    <property type="entry name" value="Cyt_c-like_dom_sf"/>
</dbReference>
<dbReference type="PANTHER" id="PTHR33751">
    <property type="entry name" value="CBB3-TYPE CYTOCHROME C OXIDASE SUBUNIT FIXP"/>
    <property type="match status" value="1"/>
</dbReference>
<dbReference type="PIRSF" id="PIRSF000005">
    <property type="entry name" value="Cytochrome_c4"/>
    <property type="match status" value="1"/>
</dbReference>
<dbReference type="Proteomes" id="UP000306585">
    <property type="component" value="Unassembled WGS sequence"/>
</dbReference>
<evidence type="ECO:0000256" key="5">
    <source>
        <dbReference type="ARBA" id="ARBA00022764"/>
    </source>
</evidence>
<protein>
    <submittedName>
        <fullName evidence="12">C-type cytochrome</fullName>
    </submittedName>
</protein>
<accession>A0A5R9GI67</accession>
<dbReference type="PANTHER" id="PTHR33751:SF9">
    <property type="entry name" value="CYTOCHROME C4"/>
    <property type="match status" value="1"/>
</dbReference>
<comment type="caution">
    <text evidence="12">The sequence shown here is derived from an EMBL/GenBank/DDBJ whole genome shotgun (WGS) entry which is preliminary data.</text>
</comment>
<evidence type="ECO:0000259" key="11">
    <source>
        <dbReference type="PROSITE" id="PS51007"/>
    </source>
</evidence>
<dbReference type="GO" id="GO:0042597">
    <property type="term" value="C:periplasmic space"/>
    <property type="evidence" value="ECO:0007669"/>
    <property type="project" value="UniProtKB-SubCell"/>
</dbReference>
<feature type="binding site" description="axial binding residue" evidence="9">
    <location>
        <position position="164"/>
    </location>
    <ligand>
        <name>heme c</name>
        <dbReference type="ChEBI" id="CHEBI:61717"/>
        <label>2</label>
    </ligand>
    <ligandPart>
        <name>Fe</name>
        <dbReference type="ChEBI" id="CHEBI:18248"/>
    </ligandPart>
</feature>
<feature type="signal peptide" evidence="10">
    <location>
        <begin position="1"/>
        <end position="25"/>
    </location>
</feature>
<evidence type="ECO:0000256" key="3">
    <source>
        <dbReference type="ARBA" id="ARBA00022617"/>
    </source>
</evidence>
<feature type="binding site" description="axial binding residue" evidence="9">
    <location>
        <position position="222"/>
    </location>
    <ligand>
        <name>heme c</name>
        <dbReference type="ChEBI" id="CHEBI:61717"/>
        <label>2</label>
    </ligand>
    <ligandPart>
        <name>Fe</name>
        <dbReference type="ChEBI" id="CHEBI:18248"/>
    </ligandPart>
</feature>
<evidence type="ECO:0000256" key="9">
    <source>
        <dbReference type="PIRSR" id="PIRSR000005-2"/>
    </source>
</evidence>
<feature type="binding site" description="axial binding residue" evidence="9">
    <location>
        <position position="54"/>
    </location>
    <ligand>
        <name>heme c</name>
        <dbReference type="ChEBI" id="CHEBI:61717"/>
        <label>1</label>
    </ligand>
    <ligandPart>
        <name>Fe</name>
        <dbReference type="ChEBI" id="CHEBI:18248"/>
    </ligandPart>
</feature>
<dbReference type="InterPro" id="IPR024167">
    <property type="entry name" value="Cytochrome_c4-like"/>
</dbReference>
<feature type="binding site" description="covalent" evidence="8">
    <location>
        <position position="53"/>
    </location>
    <ligand>
        <name>heme c</name>
        <dbReference type="ChEBI" id="CHEBI:61717"/>
        <label>1</label>
    </ligand>
</feature>
<evidence type="ECO:0000256" key="6">
    <source>
        <dbReference type="ARBA" id="ARBA00022982"/>
    </source>
</evidence>
<feature type="chain" id="PRO_5024372176" evidence="10">
    <location>
        <begin position="26"/>
        <end position="258"/>
    </location>
</feature>
<feature type="domain" description="Cytochrome c" evidence="11">
    <location>
        <begin position="139"/>
        <end position="245"/>
    </location>
</feature>
<keyword evidence="10" id="KW-0732">Signal</keyword>
<dbReference type="Pfam" id="PF00034">
    <property type="entry name" value="Cytochrom_C"/>
    <property type="match status" value="2"/>
</dbReference>
<keyword evidence="6" id="KW-0249">Electron transport</keyword>
<evidence type="ECO:0000313" key="12">
    <source>
        <dbReference type="EMBL" id="TLS66446.1"/>
    </source>
</evidence>
<dbReference type="InterPro" id="IPR050597">
    <property type="entry name" value="Cytochrome_c_Oxidase_Subunit"/>
</dbReference>
<dbReference type="InterPro" id="IPR009056">
    <property type="entry name" value="Cyt_c-like_dom"/>
</dbReference>
<keyword evidence="4 9" id="KW-0479">Metal-binding</keyword>
<feature type="domain" description="Cytochrome c" evidence="11">
    <location>
        <begin position="30"/>
        <end position="120"/>
    </location>
</feature>
<comment type="subcellular location">
    <subcellularLocation>
        <location evidence="1">Periplasm</location>
    </subcellularLocation>
</comment>
<dbReference type="GO" id="GO:0020037">
    <property type="term" value="F:heme binding"/>
    <property type="evidence" value="ECO:0007669"/>
    <property type="project" value="InterPro"/>
</dbReference>
<evidence type="ECO:0000256" key="10">
    <source>
        <dbReference type="SAM" id="SignalP"/>
    </source>
</evidence>
<dbReference type="SUPFAM" id="SSF46626">
    <property type="entry name" value="Cytochrome c"/>
    <property type="match status" value="2"/>
</dbReference>
<proteinExistence type="predicted"/>
<keyword evidence="2" id="KW-0813">Transport</keyword>
<evidence type="ECO:0000256" key="7">
    <source>
        <dbReference type="ARBA" id="ARBA00023004"/>
    </source>
</evidence>
<name>A0A5R9GI67_9PROT</name>
<dbReference type="EMBL" id="VBRY01000009">
    <property type="protein sequence ID" value="TLS66446.1"/>
    <property type="molecule type" value="Genomic_DNA"/>
</dbReference>
<keyword evidence="3 8" id="KW-0349">Heme</keyword>
<evidence type="ECO:0000313" key="13">
    <source>
        <dbReference type="Proteomes" id="UP000306585"/>
    </source>
</evidence>
<evidence type="ECO:0000256" key="1">
    <source>
        <dbReference type="ARBA" id="ARBA00004418"/>
    </source>
</evidence>
<gene>
    <name evidence="12" type="ORF">FEF65_09740</name>
</gene>
<dbReference type="RefSeq" id="WP_138239627.1">
    <property type="nucleotide sequence ID" value="NZ_VBRY01000009.1"/>
</dbReference>
<dbReference type="Gene3D" id="1.10.760.10">
    <property type="entry name" value="Cytochrome c-like domain"/>
    <property type="match status" value="2"/>
</dbReference>
<organism evidence="12 13">
    <name type="scientific">Mariprofundus erugo</name>
    <dbReference type="NCBI Taxonomy" id="2528639"/>
    <lineage>
        <taxon>Bacteria</taxon>
        <taxon>Pseudomonadati</taxon>
        <taxon>Pseudomonadota</taxon>
        <taxon>Candidatius Mariprofundia</taxon>
        <taxon>Mariprofundales</taxon>
        <taxon>Mariprofundaceae</taxon>
        <taxon>Mariprofundus</taxon>
    </lineage>
</organism>